<keyword evidence="3" id="KW-1185">Reference proteome</keyword>
<name>A0AAV4D925_9GAST</name>
<comment type="caution">
    <text evidence="2">The sequence shown here is derived from an EMBL/GenBank/DDBJ whole genome shotgun (WGS) entry which is preliminary data.</text>
</comment>
<dbReference type="EMBL" id="BLXT01007620">
    <property type="protein sequence ID" value="GFO40565.1"/>
    <property type="molecule type" value="Genomic_DNA"/>
</dbReference>
<gene>
    <name evidence="2" type="ORF">PoB_006707000</name>
</gene>
<feature type="compositionally biased region" description="Polar residues" evidence="1">
    <location>
        <begin position="97"/>
        <end position="106"/>
    </location>
</feature>
<dbReference type="AlphaFoldDB" id="A0AAV4D925"/>
<feature type="region of interest" description="Disordered" evidence="1">
    <location>
        <begin position="78"/>
        <end position="106"/>
    </location>
</feature>
<evidence type="ECO:0000256" key="1">
    <source>
        <dbReference type="SAM" id="MobiDB-lite"/>
    </source>
</evidence>
<reference evidence="2 3" key="1">
    <citation type="journal article" date="2021" name="Elife">
        <title>Chloroplast acquisition without the gene transfer in kleptoplastic sea slugs, Plakobranchus ocellatus.</title>
        <authorList>
            <person name="Maeda T."/>
            <person name="Takahashi S."/>
            <person name="Yoshida T."/>
            <person name="Shimamura S."/>
            <person name="Takaki Y."/>
            <person name="Nagai Y."/>
            <person name="Toyoda A."/>
            <person name="Suzuki Y."/>
            <person name="Arimoto A."/>
            <person name="Ishii H."/>
            <person name="Satoh N."/>
            <person name="Nishiyama T."/>
            <person name="Hasebe M."/>
            <person name="Maruyama T."/>
            <person name="Minagawa J."/>
            <person name="Obokata J."/>
            <person name="Shigenobu S."/>
        </authorList>
    </citation>
    <scope>NUCLEOTIDE SEQUENCE [LARGE SCALE GENOMIC DNA]</scope>
</reference>
<dbReference type="Proteomes" id="UP000735302">
    <property type="component" value="Unassembled WGS sequence"/>
</dbReference>
<sequence length="106" mass="11668">MEFNVQFDEYLPSTTASGLKVLIHDNGEVPFPEDGGIMAGTGYCHKKGHPPVCEVEEAYNDNKLDCIKTVHLNARSPVSQRPYQVPAGRPMIIGRHSSGNKANTRM</sequence>
<proteinExistence type="predicted"/>
<accession>A0AAV4D925</accession>
<evidence type="ECO:0000313" key="3">
    <source>
        <dbReference type="Proteomes" id="UP000735302"/>
    </source>
</evidence>
<protein>
    <submittedName>
        <fullName evidence="2">Uncharacterized protein</fullName>
    </submittedName>
</protein>
<evidence type="ECO:0000313" key="2">
    <source>
        <dbReference type="EMBL" id="GFO40565.1"/>
    </source>
</evidence>
<organism evidence="2 3">
    <name type="scientific">Plakobranchus ocellatus</name>
    <dbReference type="NCBI Taxonomy" id="259542"/>
    <lineage>
        <taxon>Eukaryota</taxon>
        <taxon>Metazoa</taxon>
        <taxon>Spiralia</taxon>
        <taxon>Lophotrochozoa</taxon>
        <taxon>Mollusca</taxon>
        <taxon>Gastropoda</taxon>
        <taxon>Heterobranchia</taxon>
        <taxon>Euthyneura</taxon>
        <taxon>Panpulmonata</taxon>
        <taxon>Sacoglossa</taxon>
        <taxon>Placobranchoidea</taxon>
        <taxon>Plakobranchidae</taxon>
        <taxon>Plakobranchus</taxon>
    </lineage>
</organism>